<dbReference type="GO" id="GO:0008168">
    <property type="term" value="F:methyltransferase activity"/>
    <property type="evidence" value="ECO:0007669"/>
    <property type="project" value="UniProtKB-KW"/>
</dbReference>
<evidence type="ECO:0000256" key="1">
    <source>
        <dbReference type="ARBA" id="ARBA00006594"/>
    </source>
</evidence>
<dbReference type="InterPro" id="IPR029063">
    <property type="entry name" value="SAM-dependent_MTases_sf"/>
</dbReference>
<evidence type="ECO:0000256" key="3">
    <source>
        <dbReference type="ARBA" id="ARBA00022679"/>
    </source>
</evidence>
<dbReference type="PROSITE" id="PS00092">
    <property type="entry name" value="N6_MTASE"/>
    <property type="match status" value="1"/>
</dbReference>
<evidence type="ECO:0000313" key="7">
    <source>
        <dbReference type="Proteomes" id="UP001596266"/>
    </source>
</evidence>
<dbReference type="EMBL" id="JBHSUA010000018">
    <property type="protein sequence ID" value="MFC6397215.1"/>
    <property type="molecule type" value="Genomic_DNA"/>
</dbReference>
<dbReference type="Proteomes" id="UP001596266">
    <property type="component" value="Unassembled WGS sequence"/>
</dbReference>
<comment type="similarity">
    <text evidence="1">Belongs to the N(4)/N(6)-methyltransferase family.</text>
</comment>
<dbReference type="InterPro" id="IPR002941">
    <property type="entry name" value="DNA_methylase_N4/N6"/>
</dbReference>
<dbReference type="RefSeq" id="WP_343884585.1">
    <property type="nucleotide sequence ID" value="NZ_BAAAKI010000003.1"/>
</dbReference>
<dbReference type="PRINTS" id="PR00506">
    <property type="entry name" value="D21N6MTFRASE"/>
</dbReference>
<organism evidence="6 7">
    <name type="scientific">Luteococcus sanguinis</name>
    <dbReference type="NCBI Taxonomy" id="174038"/>
    <lineage>
        <taxon>Bacteria</taxon>
        <taxon>Bacillati</taxon>
        <taxon>Actinomycetota</taxon>
        <taxon>Actinomycetes</taxon>
        <taxon>Propionibacteriales</taxon>
        <taxon>Propionibacteriaceae</taxon>
        <taxon>Luteococcus</taxon>
    </lineage>
</organism>
<keyword evidence="2 6" id="KW-0489">Methyltransferase</keyword>
<keyword evidence="4" id="KW-0949">S-adenosyl-L-methionine</keyword>
<evidence type="ECO:0000256" key="4">
    <source>
        <dbReference type="ARBA" id="ARBA00022691"/>
    </source>
</evidence>
<dbReference type="GO" id="GO:0032259">
    <property type="term" value="P:methylation"/>
    <property type="evidence" value="ECO:0007669"/>
    <property type="project" value="UniProtKB-KW"/>
</dbReference>
<gene>
    <name evidence="6" type="ORF">ACFP57_09520</name>
</gene>
<dbReference type="Gene3D" id="3.40.50.150">
    <property type="entry name" value="Vaccinia Virus protein VP39"/>
    <property type="match status" value="1"/>
</dbReference>
<sequence length="648" mass="72187">MTDDIYETPSTTLNFQTELAAQLADLIPEAIADGKVDVEKLKELLDGDVADGSERFGLFWPGKKRALRAAQEPTTATLKPDFENSKDWDTTKNVFIEGDNLEVLKILQKHYHAKIKMIYIDPPYNTGKDFVYPDNYKEGLDTYLEWTRQVNEEGKKVTTNAETEGRYHSNWLNMMYPRLKLARNLLMSDGVICVSIDDHEVENLKRLMLEVFGEDNFLAQLIWDKQHSQQQGVFKRYHEYVLVFARNAVRLGGIRGGEGFIEAGALKKISRANPASEFTFPAGTRFDAPDGFELKGTYGDSEKVSVVSGRFLARNGATVEDVTLSAGWTQKNQMTSWFSGAETIDSKGQRVVEFYFNSAGKLKCRKERGMITPPSILPRYGMVSEQTSQLDALMGGHYFDTPKPVEMIKDLSRWFTAGSDTIMDFFAGSGTTGQSVMELNAEDVGTRRFVLVQLPEPLDVDTAGEREAALFCDSVGALRNVASLTKERLRRAGASASEVNPAADLDAGFKSYVLADTNFAKWRLSSDVEEDALQQHLLSLRDSATDDATADELLTEILLKQGYSLTEAVSPAEVAGLDVRLVRDRDGDIAVLAYLNEHVKPTLEQLRALVDKSPTRIIVLEDAFQGDDELKTNLAQLAKSKGIELWTA</sequence>
<dbReference type="Pfam" id="PF01555">
    <property type="entry name" value="N6_N4_Mtase"/>
    <property type="match status" value="1"/>
</dbReference>
<protein>
    <submittedName>
        <fullName evidence="6">Site-specific DNA-methyltransferase</fullName>
        <ecNumber evidence="6">2.1.1.-</ecNumber>
    </submittedName>
</protein>
<evidence type="ECO:0000313" key="6">
    <source>
        <dbReference type="EMBL" id="MFC6397215.1"/>
    </source>
</evidence>
<name>A0ABW1X159_9ACTN</name>
<accession>A0ABW1X159</accession>
<comment type="caution">
    <text evidence="6">The sequence shown here is derived from an EMBL/GenBank/DDBJ whole genome shotgun (WGS) entry which is preliminary data.</text>
</comment>
<feature type="domain" description="DNA methylase N-4/N-6" evidence="5">
    <location>
        <begin position="115"/>
        <end position="445"/>
    </location>
</feature>
<dbReference type="InterPro" id="IPR002295">
    <property type="entry name" value="N4/N6-MTase_EcoPI_Mod-like"/>
</dbReference>
<reference evidence="7" key="1">
    <citation type="journal article" date="2019" name="Int. J. Syst. Evol. Microbiol.">
        <title>The Global Catalogue of Microorganisms (GCM) 10K type strain sequencing project: providing services to taxonomists for standard genome sequencing and annotation.</title>
        <authorList>
            <consortium name="The Broad Institute Genomics Platform"/>
            <consortium name="The Broad Institute Genome Sequencing Center for Infectious Disease"/>
            <person name="Wu L."/>
            <person name="Ma J."/>
        </authorList>
    </citation>
    <scope>NUCLEOTIDE SEQUENCE [LARGE SCALE GENOMIC DNA]</scope>
    <source>
        <strain evidence="7">CGMCC 1.15277</strain>
    </source>
</reference>
<proteinExistence type="inferred from homology"/>
<dbReference type="SUPFAM" id="SSF53335">
    <property type="entry name" value="S-adenosyl-L-methionine-dependent methyltransferases"/>
    <property type="match status" value="1"/>
</dbReference>
<evidence type="ECO:0000259" key="5">
    <source>
        <dbReference type="Pfam" id="PF01555"/>
    </source>
</evidence>
<evidence type="ECO:0000256" key="2">
    <source>
        <dbReference type="ARBA" id="ARBA00022603"/>
    </source>
</evidence>
<keyword evidence="3 6" id="KW-0808">Transferase</keyword>
<dbReference type="EC" id="2.1.1.-" evidence="6"/>
<dbReference type="InterPro" id="IPR002052">
    <property type="entry name" value="DNA_methylase_N6_adenine_CS"/>
</dbReference>
<keyword evidence="7" id="KW-1185">Reference proteome</keyword>
<dbReference type="PIRSF" id="PIRSF015855">
    <property type="entry name" value="TypeIII_Mtase_mKpnI"/>
    <property type="match status" value="1"/>
</dbReference>